<evidence type="ECO:0000256" key="1">
    <source>
        <dbReference type="ARBA" id="ARBA00007401"/>
    </source>
</evidence>
<dbReference type="InterPro" id="IPR006104">
    <property type="entry name" value="Glyco_hydro_2_N"/>
</dbReference>
<name>A0A921K1X9_9BACT</name>
<feature type="domain" description="Glycosyl hydrolases family 2 sugar binding" evidence="7">
    <location>
        <begin position="114"/>
        <end position="208"/>
    </location>
</feature>
<feature type="signal peptide" evidence="4">
    <location>
        <begin position="1"/>
        <end position="21"/>
    </location>
</feature>
<evidence type="ECO:0000259" key="8">
    <source>
        <dbReference type="Pfam" id="PF16355"/>
    </source>
</evidence>
<dbReference type="PANTHER" id="PTHR42732:SF1">
    <property type="entry name" value="BETA-MANNOSIDASE"/>
    <property type="match status" value="1"/>
</dbReference>
<evidence type="ECO:0000259" key="7">
    <source>
        <dbReference type="Pfam" id="PF02837"/>
    </source>
</evidence>
<evidence type="ECO:0000256" key="2">
    <source>
        <dbReference type="ARBA" id="ARBA00022801"/>
    </source>
</evidence>
<dbReference type="Gene3D" id="2.60.120.260">
    <property type="entry name" value="Galactose-binding domain-like"/>
    <property type="match status" value="1"/>
</dbReference>
<dbReference type="PRINTS" id="PR00132">
    <property type="entry name" value="GLHYDRLASE2"/>
</dbReference>
<dbReference type="Gene3D" id="2.60.40.10">
    <property type="entry name" value="Immunoglobulins"/>
    <property type="match status" value="3"/>
</dbReference>
<dbReference type="SUPFAM" id="SSF49785">
    <property type="entry name" value="Galactose-binding domain-like"/>
    <property type="match status" value="1"/>
</dbReference>
<dbReference type="InterPro" id="IPR036156">
    <property type="entry name" value="Beta-gal/glucu_dom_sf"/>
</dbReference>
<reference evidence="10" key="1">
    <citation type="journal article" date="2021" name="PeerJ">
        <title>Extensive microbial diversity within the chicken gut microbiome revealed by metagenomics and culture.</title>
        <authorList>
            <person name="Gilroy R."/>
            <person name="Ravi A."/>
            <person name="Getino M."/>
            <person name="Pursley I."/>
            <person name="Horton D.L."/>
            <person name="Alikhan N.F."/>
            <person name="Baker D."/>
            <person name="Gharbi K."/>
            <person name="Hall N."/>
            <person name="Watson M."/>
            <person name="Adriaenssens E.M."/>
            <person name="Foster-Nyarko E."/>
            <person name="Jarju S."/>
            <person name="Secka A."/>
            <person name="Antonio M."/>
            <person name="Oren A."/>
            <person name="Chaudhuri R.R."/>
            <person name="La Ragione R."/>
            <person name="Hildebrand F."/>
            <person name="Pallen M.J."/>
        </authorList>
    </citation>
    <scope>NUCLEOTIDE SEQUENCE</scope>
    <source>
        <strain evidence="10">CHK165-8395</strain>
    </source>
</reference>
<dbReference type="Pfam" id="PF16355">
    <property type="entry name" value="DUF4982"/>
    <property type="match status" value="1"/>
</dbReference>
<evidence type="ECO:0000259" key="6">
    <source>
        <dbReference type="Pfam" id="PF02836"/>
    </source>
</evidence>
<dbReference type="InterPro" id="IPR006101">
    <property type="entry name" value="Glyco_hydro_2"/>
</dbReference>
<organism evidence="10 11">
    <name type="scientific">Phocaeicola coprocola</name>
    <dbReference type="NCBI Taxonomy" id="310298"/>
    <lineage>
        <taxon>Bacteria</taxon>
        <taxon>Pseudomonadati</taxon>
        <taxon>Bacteroidota</taxon>
        <taxon>Bacteroidia</taxon>
        <taxon>Bacteroidales</taxon>
        <taxon>Bacteroidaceae</taxon>
        <taxon>Phocaeicola</taxon>
    </lineage>
</organism>
<evidence type="ECO:0000259" key="9">
    <source>
        <dbReference type="Pfam" id="PF18565"/>
    </source>
</evidence>
<dbReference type="SUPFAM" id="SSF51445">
    <property type="entry name" value="(Trans)glycosidases"/>
    <property type="match status" value="1"/>
</dbReference>
<dbReference type="Proteomes" id="UP000718012">
    <property type="component" value="Unassembled WGS sequence"/>
</dbReference>
<feature type="chain" id="PRO_5037978974" evidence="4">
    <location>
        <begin position="22"/>
        <end position="814"/>
    </location>
</feature>
<feature type="domain" description="Glycoside hydrolase family 2 immunoglobulin-like beta-sandwich" evidence="5">
    <location>
        <begin position="218"/>
        <end position="326"/>
    </location>
</feature>
<dbReference type="InterPro" id="IPR023232">
    <property type="entry name" value="Glyco_hydro_2_AS"/>
</dbReference>
<dbReference type="Pfam" id="PF00703">
    <property type="entry name" value="Glyco_hydro_2"/>
    <property type="match status" value="1"/>
</dbReference>
<reference evidence="10" key="2">
    <citation type="submission" date="2021-09" db="EMBL/GenBank/DDBJ databases">
        <authorList>
            <person name="Gilroy R."/>
        </authorList>
    </citation>
    <scope>NUCLEOTIDE SEQUENCE</scope>
    <source>
        <strain evidence="10">CHK165-8395</strain>
    </source>
</reference>
<dbReference type="InterPro" id="IPR017853">
    <property type="entry name" value="GH"/>
</dbReference>
<dbReference type="GO" id="GO:0004553">
    <property type="term" value="F:hydrolase activity, hydrolyzing O-glycosyl compounds"/>
    <property type="evidence" value="ECO:0007669"/>
    <property type="project" value="InterPro"/>
</dbReference>
<dbReference type="GO" id="GO:0005975">
    <property type="term" value="P:carbohydrate metabolic process"/>
    <property type="evidence" value="ECO:0007669"/>
    <property type="project" value="InterPro"/>
</dbReference>
<dbReference type="NCBIfam" id="NF041462">
    <property type="entry name" value="GalA"/>
    <property type="match status" value="1"/>
</dbReference>
<comment type="caution">
    <text evidence="10">The sequence shown here is derived from an EMBL/GenBank/DDBJ whole genome shotgun (WGS) entry which is preliminary data.</text>
</comment>
<gene>
    <name evidence="10" type="ORF">K8U81_00155</name>
</gene>
<dbReference type="InterPro" id="IPR006102">
    <property type="entry name" value="Ig-like_GH2"/>
</dbReference>
<keyword evidence="4" id="KW-0732">Signal</keyword>
<dbReference type="Pfam" id="PF02837">
    <property type="entry name" value="Glyco_hydro_2_N"/>
    <property type="match status" value="1"/>
</dbReference>
<keyword evidence="3" id="KW-0326">Glycosidase</keyword>
<accession>A0A921K1X9</accession>
<dbReference type="SUPFAM" id="SSF49303">
    <property type="entry name" value="beta-Galactosidase/glucuronidase domain"/>
    <property type="match status" value="1"/>
</dbReference>
<evidence type="ECO:0000256" key="3">
    <source>
        <dbReference type="ARBA" id="ARBA00023295"/>
    </source>
</evidence>
<sequence>MKKLLSVLLLIQFMACLSVSAQQIRESILLNNGWKFAYGHAGDMKKDFTHGTEYFTYFAKAKSFNQNQGPSSEQFNDSLWQTVSLPHDWAVDLPYSEEASHSHGYKTIGWKYPETSVGWYRRKFYIAAEDSGKHIAVRFDGIFRNAQVFCNGFYLGHEPSGYATQVYDLTEYLNYGAENLLTVRVDASTEEGWYYEGAGIYRDVWLEKMSLVHVAPFGTFVTSHITDSYKAADVNIEVRLSNKGLEPANCTVLNRVLDATGREVVSTQKSDITLAPKQEEVKLLQSVKMNDIHLWNLEQPYLYTLYTDVYVGEKLVDTYSTNFGIRKIEFDSQKGFMLNGCPVKLKGTNLHQDHAGVGTGIPDRLWEYRIKKMKTIGSNAIRTSHNPMSPVFLDLCDRLGMLVIEENRLMGINREHIGLLEHMIKRDRNHPCIILWSIGNEEWALEGNERGLRITKSMSEYVHQLDSTRLSTQGTAGGRVSLFGVDVKGYNYLRQNPIDEFHQKHPEWYSPVGSEETSGCGTRNVYYTDSLRGWMAPINRTAQDDNHIINPMARGWQFYHDRPWLAGLFYWTGLDYRGEPNPMLYPATGSQFGIFDYCGFPKDEAFYLKSWWTDEPVLHLSPHWNLSGHEGDSINVWAYSNCDEVELFVNGKSLGRKSMPVNGYIEWKTIYCPGSLLAKGYKAGKKVMVEKIETTGEAARISIEPYNTTLKADGQDIAIVDLTLKDEKNREVPDAMNEMIVTLTGPATILGYGNGDPGFKEIERPVNGETSFRIKAFSGKAQVIIRSQEGKKGNVQLEVFGTGLKKATQQFIID</sequence>
<dbReference type="InterPro" id="IPR006103">
    <property type="entry name" value="Glyco_hydro_2_cat"/>
</dbReference>
<comment type="similarity">
    <text evidence="1">Belongs to the glycosyl hydrolase 2 family.</text>
</comment>
<feature type="domain" description="Glycoside hydrolase family 2 catalytic" evidence="6">
    <location>
        <begin position="334"/>
        <end position="474"/>
    </location>
</feature>
<dbReference type="InterPro" id="IPR051913">
    <property type="entry name" value="GH2_Domain-Containing"/>
</dbReference>
<feature type="domain" description="Glycoside hydrolase family 2" evidence="9">
    <location>
        <begin position="701"/>
        <end position="808"/>
    </location>
</feature>
<feature type="domain" description="DUF4982" evidence="8">
    <location>
        <begin position="631"/>
        <end position="687"/>
    </location>
</feature>
<dbReference type="EMBL" id="DYXD01000006">
    <property type="protein sequence ID" value="HJF06594.1"/>
    <property type="molecule type" value="Genomic_DNA"/>
</dbReference>
<dbReference type="InterPro" id="IPR008979">
    <property type="entry name" value="Galactose-bd-like_sf"/>
</dbReference>
<dbReference type="Pfam" id="PF18565">
    <property type="entry name" value="Glyco_hydro2_C5"/>
    <property type="match status" value="1"/>
</dbReference>
<protein>
    <submittedName>
        <fullName evidence="10">DUF4982 domain-containing protein</fullName>
    </submittedName>
</protein>
<proteinExistence type="inferred from homology"/>
<dbReference type="PANTHER" id="PTHR42732">
    <property type="entry name" value="BETA-GALACTOSIDASE"/>
    <property type="match status" value="1"/>
</dbReference>
<dbReference type="Pfam" id="PF02836">
    <property type="entry name" value="Glyco_hydro_2_C"/>
    <property type="match status" value="1"/>
</dbReference>
<keyword evidence="2" id="KW-0378">Hydrolase</keyword>
<dbReference type="InterPro" id="IPR013783">
    <property type="entry name" value="Ig-like_fold"/>
</dbReference>
<dbReference type="InterPro" id="IPR040605">
    <property type="entry name" value="Glyco_hydro2_dom5"/>
</dbReference>
<evidence type="ECO:0000256" key="4">
    <source>
        <dbReference type="SAM" id="SignalP"/>
    </source>
</evidence>
<dbReference type="Gene3D" id="3.20.20.80">
    <property type="entry name" value="Glycosidases"/>
    <property type="match status" value="1"/>
</dbReference>
<dbReference type="InterPro" id="IPR048230">
    <property type="entry name" value="GalA-like"/>
</dbReference>
<dbReference type="AlphaFoldDB" id="A0A921K1X9"/>
<dbReference type="PROSITE" id="PS00608">
    <property type="entry name" value="GLYCOSYL_HYDROL_F2_2"/>
    <property type="match status" value="1"/>
</dbReference>
<evidence type="ECO:0000313" key="11">
    <source>
        <dbReference type="Proteomes" id="UP000718012"/>
    </source>
</evidence>
<dbReference type="InterPro" id="IPR032311">
    <property type="entry name" value="DUF4982"/>
</dbReference>
<evidence type="ECO:0000259" key="5">
    <source>
        <dbReference type="Pfam" id="PF00703"/>
    </source>
</evidence>
<evidence type="ECO:0000313" key="10">
    <source>
        <dbReference type="EMBL" id="HJF06594.1"/>
    </source>
</evidence>